<dbReference type="CDD" id="cd01715">
    <property type="entry name" value="ETF_alpha"/>
    <property type="match status" value="1"/>
</dbReference>
<accession>A0ABS2MPE2</accession>
<feature type="domain" description="Electron transfer flavoprotein alpha/beta-subunit N-terminal" evidence="3">
    <location>
        <begin position="9"/>
        <end position="197"/>
    </location>
</feature>
<dbReference type="InterPro" id="IPR014730">
    <property type="entry name" value="ETF_a/b_N"/>
</dbReference>
<dbReference type="InterPro" id="IPR029035">
    <property type="entry name" value="DHS-like_NAD/FAD-binding_dom"/>
</dbReference>
<dbReference type="RefSeq" id="WP_204662595.1">
    <property type="nucleotide sequence ID" value="NZ_JAFBDT010000004.1"/>
</dbReference>
<organism evidence="4 5">
    <name type="scientific">Fusibacter tunisiensis</name>
    <dbReference type="NCBI Taxonomy" id="1008308"/>
    <lineage>
        <taxon>Bacteria</taxon>
        <taxon>Bacillati</taxon>
        <taxon>Bacillota</taxon>
        <taxon>Clostridia</taxon>
        <taxon>Eubacteriales</taxon>
        <taxon>Eubacteriales Family XII. Incertae Sedis</taxon>
        <taxon>Fusibacter</taxon>
    </lineage>
</organism>
<gene>
    <name evidence="4" type="ORF">JOC49_000791</name>
</gene>
<dbReference type="InterPro" id="IPR014731">
    <property type="entry name" value="ETF_asu_C"/>
</dbReference>
<comment type="caution">
    <text evidence="4">The sequence shown here is derived from an EMBL/GenBank/DDBJ whole genome shotgun (WGS) entry which is preliminary data.</text>
</comment>
<reference evidence="4 5" key="1">
    <citation type="submission" date="2021-01" db="EMBL/GenBank/DDBJ databases">
        <title>Genomic Encyclopedia of Type Strains, Phase IV (KMG-IV): sequencing the most valuable type-strain genomes for metagenomic binning, comparative biology and taxonomic classification.</title>
        <authorList>
            <person name="Goeker M."/>
        </authorList>
    </citation>
    <scope>NUCLEOTIDE SEQUENCE [LARGE SCALE GENOMIC DNA]</scope>
    <source>
        <strain evidence="4 5">DSM 24436</strain>
    </source>
</reference>
<proteinExistence type="inferred from homology"/>
<evidence type="ECO:0000313" key="5">
    <source>
        <dbReference type="Proteomes" id="UP000767854"/>
    </source>
</evidence>
<evidence type="ECO:0000256" key="1">
    <source>
        <dbReference type="ARBA" id="ARBA00005817"/>
    </source>
</evidence>
<evidence type="ECO:0000256" key="2">
    <source>
        <dbReference type="ARBA" id="ARBA00022630"/>
    </source>
</evidence>
<dbReference type="PANTHER" id="PTHR43153">
    <property type="entry name" value="ELECTRON TRANSFER FLAVOPROTEIN ALPHA"/>
    <property type="match status" value="1"/>
</dbReference>
<sequence>MDISNYKGVLVFVEQRRGEIQNVSLELLGKGRKIADELGVSLIAAIPGYKINNSSNLLVAYGADKVVIMDHEDLETYTTEPYTQVMTEIIEREKPEVVLFGATSIGRDLAPRVSARLGTGLTADCTSLDISEDRLLMMTRPAFGGNIMATIVCPDHRPQMSTVRPGVMTKMERDPSRTGDVVQMPVSLEKNPMCVEVLKFEQVMEAKQDIQDAKILVSGGRGIGSKENFEVLYDLSDTIGGMVSASRAAVDSGWLDPSHQVGQTGKTVRPDLYFACGISGAIQHVAGMEEAELIIAINKDKGSKIFEVADLGVVGDVHKILPLVTEEIKKINASKKVTD</sequence>
<dbReference type="EMBL" id="JAFBDT010000004">
    <property type="protein sequence ID" value="MBM7561271.1"/>
    <property type="molecule type" value="Genomic_DNA"/>
</dbReference>
<dbReference type="SUPFAM" id="SSF52402">
    <property type="entry name" value="Adenine nucleotide alpha hydrolases-like"/>
    <property type="match status" value="1"/>
</dbReference>
<dbReference type="PANTHER" id="PTHR43153:SF1">
    <property type="entry name" value="ELECTRON TRANSFER FLAVOPROTEIN SUBUNIT ALPHA, MITOCHONDRIAL"/>
    <property type="match status" value="1"/>
</dbReference>
<dbReference type="InterPro" id="IPR014729">
    <property type="entry name" value="Rossmann-like_a/b/a_fold"/>
</dbReference>
<keyword evidence="2" id="KW-0285">Flavoprotein</keyword>
<dbReference type="Gene3D" id="3.40.50.1220">
    <property type="entry name" value="TPP-binding domain"/>
    <property type="match status" value="1"/>
</dbReference>
<dbReference type="InterPro" id="IPR033947">
    <property type="entry name" value="ETF_alpha_N"/>
</dbReference>
<dbReference type="PIRSF" id="PIRSF000089">
    <property type="entry name" value="Electra_flavoP_a"/>
    <property type="match status" value="1"/>
</dbReference>
<dbReference type="Pfam" id="PF00766">
    <property type="entry name" value="ETF_alpha"/>
    <property type="match status" value="1"/>
</dbReference>
<dbReference type="Pfam" id="PF01012">
    <property type="entry name" value="ETF"/>
    <property type="match status" value="1"/>
</dbReference>
<evidence type="ECO:0000313" key="4">
    <source>
        <dbReference type="EMBL" id="MBM7561271.1"/>
    </source>
</evidence>
<comment type="similarity">
    <text evidence="1">Belongs to the ETF alpha-subunit/FixB family.</text>
</comment>
<dbReference type="SUPFAM" id="SSF52467">
    <property type="entry name" value="DHS-like NAD/FAD-binding domain"/>
    <property type="match status" value="1"/>
</dbReference>
<evidence type="ECO:0000259" key="3">
    <source>
        <dbReference type="SMART" id="SM00893"/>
    </source>
</evidence>
<protein>
    <submittedName>
        <fullName evidence="4">Electron transfer flavoprotein alpha subunit</fullName>
    </submittedName>
</protein>
<dbReference type="InterPro" id="IPR001308">
    <property type="entry name" value="ETF_a/FixB"/>
</dbReference>
<dbReference type="Gene3D" id="3.40.50.620">
    <property type="entry name" value="HUPs"/>
    <property type="match status" value="1"/>
</dbReference>
<dbReference type="SMART" id="SM00893">
    <property type="entry name" value="ETF"/>
    <property type="match status" value="1"/>
</dbReference>
<keyword evidence="5" id="KW-1185">Reference proteome</keyword>
<name>A0ABS2MPE2_9FIRM</name>
<dbReference type="Proteomes" id="UP000767854">
    <property type="component" value="Unassembled WGS sequence"/>
</dbReference>